<dbReference type="EMBL" id="JAGGMR010000001">
    <property type="protein sequence ID" value="MBP2191966.1"/>
    <property type="molecule type" value="Genomic_DNA"/>
</dbReference>
<evidence type="ECO:0000313" key="2">
    <source>
        <dbReference type="Proteomes" id="UP001519325"/>
    </source>
</evidence>
<protein>
    <recommendedName>
        <fullName evidence="3">PAAR motif-containing protein</fullName>
    </recommendedName>
</protein>
<reference evidence="1 2" key="1">
    <citation type="submission" date="2021-03" db="EMBL/GenBank/DDBJ databases">
        <title>Sequencing the genomes of 1000 actinobacteria strains.</title>
        <authorList>
            <person name="Klenk H.-P."/>
        </authorList>
    </citation>
    <scope>NUCLEOTIDE SEQUENCE [LARGE SCALE GENOMIC DNA]</scope>
    <source>
        <strain evidence="1 2">DSM 45516</strain>
    </source>
</reference>
<comment type="caution">
    <text evidence="1">The sequence shown here is derived from an EMBL/GenBank/DDBJ whole genome shotgun (WGS) entry which is preliminary data.</text>
</comment>
<accession>A0ABS4QMS1</accession>
<gene>
    <name evidence="1" type="ORF">BJ987_004867</name>
</gene>
<proteinExistence type="predicted"/>
<dbReference type="Proteomes" id="UP001519325">
    <property type="component" value="Unassembled WGS sequence"/>
</dbReference>
<sequence length="103" mass="10067">MTASPLRPGEQLASTVCGTRVVAVRVPATGAPELTCGGAPMVSAAGAPRAEPDTGAAVTLIGKRYVNADESVEVLCTASGSGALSCDGAPMTIKAAKPLPASD</sequence>
<dbReference type="RefSeq" id="WP_209894378.1">
    <property type="nucleotide sequence ID" value="NZ_JAGGMR010000001.1"/>
</dbReference>
<evidence type="ECO:0008006" key="3">
    <source>
        <dbReference type="Google" id="ProtNLM"/>
    </source>
</evidence>
<organism evidence="1 2">
    <name type="scientific">Nocardia goodfellowii</name>
    <dbReference type="NCBI Taxonomy" id="882446"/>
    <lineage>
        <taxon>Bacteria</taxon>
        <taxon>Bacillati</taxon>
        <taxon>Actinomycetota</taxon>
        <taxon>Actinomycetes</taxon>
        <taxon>Mycobacteriales</taxon>
        <taxon>Nocardiaceae</taxon>
        <taxon>Nocardia</taxon>
    </lineage>
</organism>
<name>A0ABS4QMS1_9NOCA</name>
<evidence type="ECO:0000313" key="1">
    <source>
        <dbReference type="EMBL" id="MBP2191966.1"/>
    </source>
</evidence>
<keyword evidence="2" id="KW-1185">Reference proteome</keyword>